<sequence>MATVDELRQSAKARSEGTAVLRYCVSATFGPDRDSREFGSAYEAARAFHEMDAKDYPRVIVTDGSFARTVAD</sequence>
<dbReference type="RefSeq" id="WP_209925472.1">
    <property type="nucleotide sequence ID" value="NZ_JAGIZI010000469.1"/>
</dbReference>
<dbReference type="AlphaFoldDB" id="A0ABD4Q521"/>
<reference evidence="1 2" key="1">
    <citation type="submission" date="2021-03" db="EMBL/GenBank/DDBJ databases">
        <title>Whole Genome Sequencing of Mycobacterium tuberculosis clinical isolates from Arunachal Pradesh, India.</title>
        <authorList>
            <person name="Singh S."/>
            <person name="Mudliar S.R."/>
            <person name="Kulsum U."/>
            <person name="Rufai S.B."/>
            <person name="Singh P.K."/>
            <person name="Umpo M."/>
            <person name="Nyori M."/>
        </authorList>
    </citation>
    <scope>NUCLEOTIDE SEQUENCE [LARGE SCALE GENOMIC DNA]</scope>
    <source>
        <strain evidence="1 2">OMICS/BPL/0142/20/SP</strain>
    </source>
</reference>
<dbReference type="Proteomes" id="UP000671119">
    <property type="component" value="Unassembled WGS sequence"/>
</dbReference>
<evidence type="ECO:0000313" key="1">
    <source>
        <dbReference type="EMBL" id="MBP0685719.1"/>
    </source>
</evidence>
<accession>A0ABD4Q521</accession>
<proteinExistence type="predicted"/>
<name>A0ABD4Q521_MYCTX</name>
<gene>
    <name evidence="1" type="ORF">J8J21_21990</name>
</gene>
<organism evidence="1 2">
    <name type="scientific">Mycobacterium tuberculosis</name>
    <dbReference type="NCBI Taxonomy" id="1773"/>
    <lineage>
        <taxon>Bacteria</taxon>
        <taxon>Bacillati</taxon>
        <taxon>Actinomycetota</taxon>
        <taxon>Actinomycetes</taxon>
        <taxon>Mycobacteriales</taxon>
        <taxon>Mycobacteriaceae</taxon>
        <taxon>Mycobacterium</taxon>
        <taxon>Mycobacterium tuberculosis complex</taxon>
    </lineage>
</organism>
<comment type="caution">
    <text evidence="1">The sequence shown here is derived from an EMBL/GenBank/DDBJ whole genome shotgun (WGS) entry which is preliminary data.</text>
</comment>
<dbReference type="EMBL" id="JAGIZI010000469">
    <property type="protein sequence ID" value="MBP0685719.1"/>
    <property type="molecule type" value="Genomic_DNA"/>
</dbReference>
<protein>
    <submittedName>
        <fullName evidence="1">Uncharacterized protein</fullName>
    </submittedName>
</protein>
<evidence type="ECO:0000313" key="2">
    <source>
        <dbReference type="Proteomes" id="UP000671119"/>
    </source>
</evidence>
<feature type="non-terminal residue" evidence="1">
    <location>
        <position position="72"/>
    </location>
</feature>